<keyword evidence="1" id="KW-0862">Zinc</keyword>
<dbReference type="Pfam" id="PF05206">
    <property type="entry name" value="TRM13"/>
    <property type="match status" value="1"/>
</dbReference>
<keyword evidence="1" id="KW-0863">Zinc-finger</keyword>
<organism evidence="3">
    <name type="scientific">Gongylonema pulchrum</name>
    <dbReference type="NCBI Taxonomy" id="637853"/>
    <lineage>
        <taxon>Eukaryota</taxon>
        <taxon>Metazoa</taxon>
        <taxon>Ecdysozoa</taxon>
        <taxon>Nematoda</taxon>
        <taxon>Chromadorea</taxon>
        <taxon>Rhabditida</taxon>
        <taxon>Spirurina</taxon>
        <taxon>Spiruromorpha</taxon>
        <taxon>Spiruroidea</taxon>
        <taxon>Gongylonematidae</taxon>
        <taxon>Gongylonema</taxon>
    </lineage>
</organism>
<keyword evidence="1" id="KW-0949">S-adenosyl-L-methionine</keyword>
<dbReference type="InterPro" id="IPR039044">
    <property type="entry name" value="Trm13"/>
</dbReference>
<comment type="function">
    <text evidence="1">tRNA methylase which 2'-O-methylates cytidine(4) in tRNA(Pro) and tRNA(Gly)(GCC), and adenosine(4) in tRNA(His).</text>
</comment>
<keyword evidence="1" id="KW-0808">Transferase</keyword>
<proteinExistence type="inferred from homology"/>
<comment type="catalytic activity">
    <reaction evidence="1">
        <text>cytidine(4) in tRNA(Gly)(GCC) + S-adenosyl-L-methionine = 2'-O-methylcytidine(4) in tRNA(Gly)(GCC) + S-adenosyl-L-homocysteine + H(+)</text>
        <dbReference type="Rhea" id="RHEA:43192"/>
        <dbReference type="Rhea" id="RHEA-COMP:10399"/>
        <dbReference type="Rhea" id="RHEA-COMP:10400"/>
        <dbReference type="ChEBI" id="CHEBI:15378"/>
        <dbReference type="ChEBI" id="CHEBI:57856"/>
        <dbReference type="ChEBI" id="CHEBI:59789"/>
        <dbReference type="ChEBI" id="CHEBI:74495"/>
        <dbReference type="ChEBI" id="CHEBI:82748"/>
        <dbReference type="EC" id="2.1.1.225"/>
    </reaction>
</comment>
<reference evidence="3" key="1">
    <citation type="submission" date="2016-06" db="UniProtKB">
        <authorList>
            <consortium name="WormBaseParasite"/>
        </authorList>
    </citation>
    <scope>IDENTIFICATION</scope>
</reference>
<dbReference type="AlphaFoldDB" id="A0A183EM42"/>
<dbReference type="GO" id="GO:0008270">
    <property type="term" value="F:zinc ion binding"/>
    <property type="evidence" value="ECO:0007669"/>
    <property type="project" value="UniProtKB-KW"/>
</dbReference>
<dbReference type="GO" id="GO:0030488">
    <property type="term" value="P:tRNA methylation"/>
    <property type="evidence" value="ECO:0007669"/>
    <property type="project" value="InterPro"/>
</dbReference>
<keyword evidence="1" id="KW-0479">Metal-binding</keyword>
<feature type="domain" description="Methyltransferase TRM13" evidence="2">
    <location>
        <begin position="3"/>
        <end position="74"/>
    </location>
</feature>
<comment type="catalytic activity">
    <reaction evidence="1">
        <text>adenosine(4) in tRNA(His) + S-adenosyl-L-methionine = 2'-O-methyladenosine(4) in tRNA(His) + S-adenosyl-L-homocysteine + H(+)</text>
        <dbReference type="Rhea" id="RHEA:43196"/>
        <dbReference type="Rhea" id="RHEA-COMP:10401"/>
        <dbReference type="Rhea" id="RHEA-COMP:10402"/>
        <dbReference type="ChEBI" id="CHEBI:15378"/>
        <dbReference type="ChEBI" id="CHEBI:57856"/>
        <dbReference type="ChEBI" id="CHEBI:59789"/>
        <dbReference type="ChEBI" id="CHEBI:74411"/>
        <dbReference type="ChEBI" id="CHEBI:74477"/>
        <dbReference type="EC" id="2.1.1.225"/>
    </reaction>
</comment>
<protein>
    <recommendedName>
        <fullName evidence="1">tRNA:m(4)X modification enzyme TRM13</fullName>
        <ecNumber evidence="1">2.1.1.225</ecNumber>
    </recommendedName>
</protein>
<keyword evidence="1" id="KW-0819">tRNA processing</keyword>
<dbReference type="EC" id="2.1.1.225" evidence="1"/>
<comment type="catalytic activity">
    <reaction evidence="1">
        <text>cytidine(4) in tRNA(Pro) + S-adenosyl-L-methionine = 2'-O-methylcytidine(4) in tRNA(Pro) + S-adenosyl-L-homocysteine + H(+)</text>
        <dbReference type="Rhea" id="RHEA:32767"/>
        <dbReference type="Rhea" id="RHEA-COMP:10397"/>
        <dbReference type="Rhea" id="RHEA-COMP:10398"/>
        <dbReference type="ChEBI" id="CHEBI:15378"/>
        <dbReference type="ChEBI" id="CHEBI:57856"/>
        <dbReference type="ChEBI" id="CHEBI:59789"/>
        <dbReference type="ChEBI" id="CHEBI:74495"/>
        <dbReference type="ChEBI" id="CHEBI:82748"/>
        <dbReference type="EC" id="2.1.1.225"/>
    </reaction>
</comment>
<dbReference type="PANTHER" id="PTHR12998:SF0">
    <property type="entry name" value="TRNA:M(4)X MODIFICATION ENZYME TRM13 HOMOLOG"/>
    <property type="match status" value="1"/>
</dbReference>
<name>A0A183EM42_9BILA</name>
<evidence type="ECO:0000259" key="2">
    <source>
        <dbReference type="Pfam" id="PF05206"/>
    </source>
</evidence>
<keyword evidence="1" id="KW-0489">Methyltransferase</keyword>
<comment type="similarity">
    <text evidence="1">Belongs to the methyltransferase TRM13 family.</text>
</comment>
<dbReference type="PANTHER" id="PTHR12998">
    <property type="entry name" value="TRNA:M(4)X MODIFICATION ENZYME TRM13 HOMOLOG"/>
    <property type="match status" value="1"/>
</dbReference>
<dbReference type="InterPro" id="IPR007871">
    <property type="entry name" value="Methyltransferase_TRM13"/>
</dbReference>
<evidence type="ECO:0000256" key="1">
    <source>
        <dbReference type="RuleBase" id="RU367103"/>
    </source>
</evidence>
<accession>A0A183EM42</accession>
<sequence>LVSMERLRCSVEHLDLSKIEMLQNVDNVAAVCKHFCGAATDYGIRCLLNAAENNVNIRGFALAPCCHHRITYEQVQ</sequence>
<dbReference type="WBParaSite" id="GPUH_0002206001-mRNA-1">
    <property type="protein sequence ID" value="GPUH_0002206001-mRNA-1"/>
    <property type="gene ID" value="GPUH_0002206001"/>
</dbReference>
<dbReference type="GO" id="GO:0106050">
    <property type="term" value="F:tRNA 2'-O-methyltransferase activity"/>
    <property type="evidence" value="ECO:0007669"/>
    <property type="project" value="UniProtKB-UniRule"/>
</dbReference>
<evidence type="ECO:0000313" key="3">
    <source>
        <dbReference type="WBParaSite" id="GPUH_0002206001-mRNA-1"/>
    </source>
</evidence>